<evidence type="ECO:0000313" key="10">
    <source>
        <dbReference type="Proteomes" id="UP000318138"/>
    </source>
</evidence>
<evidence type="ECO:0000256" key="5">
    <source>
        <dbReference type="ARBA" id="ARBA00022885"/>
    </source>
</evidence>
<dbReference type="SMART" id="SM00382">
    <property type="entry name" value="AAA"/>
    <property type="match status" value="1"/>
</dbReference>
<dbReference type="InterPro" id="IPR003439">
    <property type="entry name" value="ABC_transporter-like_ATP-bd"/>
</dbReference>
<protein>
    <submittedName>
        <fullName evidence="9">Phosphonate ABC transporter ATP-binding protein</fullName>
    </submittedName>
</protein>
<dbReference type="InterPro" id="IPR050086">
    <property type="entry name" value="MetN_ABC_transporter-like"/>
</dbReference>
<evidence type="ECO:0000256" key="6">
    <source>
        <dbReference type="ARBA" id="ARBA00022967"/>
    </source>
</evidence>
<evidence type="ECO:0000313" key="9">
    <source>
        <dbReference type="EMBL" id="QKS73323.1"/>
    </source>
</evidence>
<dbReference type="Proteomes" id="UP000318138">
    <property type="component" value="Chromosome"/>
</dbReference>
<dbReference type="InterPro" id="IPR003593">
    <property type="entry name" value="AAA+_ATPase"/>
</dbReference>
<dbReference type="PANTHER" id="PTHR43166">
    <property type="entry name" value="AMINO ACID IMPORT ATP-BINDING PROTEIN"/>
    <property type="match status" value="1"/>
</dbReference>
<dbReference type="InterPro" id="IPR017871">
    <property type="entry name" value="ABC_transporter-like_CS"/>
</dbReference>
<dbReference type="InterPro" id="IPR012693">
    <property type="entry name" value="ABC_transpr_PhnC"/>
</dbReference>
<name>A0A859FKL0_9BACI</name>
<dbReference type="Pfam" id="PF00005">
    <property type="entry name" value="ABC_tran"/>
    <property type="match status" value="1"/>
</dbReference>
<dbReference type="GO" id="GO:0015416">
    <property type="term" value="F:ABC-type phosphonate transporter activity"/>
    <property type="evidence" value="ECO:0007669"/>
    <property type="project" value="InterPro"/>
</dbReference>
<dbReference type="GO" id="GO:0005524">
    <property type="term" value="F:ATP binding"/>
    <property type="evidence" value="ECO:0007669"/>
    <property type="project" value="UniProtKB-KW"/>
</dbReference>
<evidence type="ECO:0000256" key="3">
    <source>
        <dbReference type="ARBA" id="ARBA00022741"/>
    </source>
</evidence>
<reference evidence="10" key="1">
    <citation type="submission" date="2019-07" db="EMBL/GenBank/DDBJ databases">
        <title>Bacillus alkalisoli sp. nov. isolated from saline soil.</title>
        <authorList>
            <person name="Sun J.-Q."/>
            <person name="Xu L."/>
        </authorList>
    </citation>
    <scope>NUCLEOTIDE SEQUENCE [LARGE SCALE GENOMIC DNA]</scope>
    <source>
        <strain evidence="10">M4U3P1</strain>
    </source>
</reference>
<keyword evidence="6" id="KW-1278">Translocase</keyword>
<sequence length="259" mass="28956">MSAVTDRPEEVSDAVLQLKDVEMTFPDGTQALRGISLTIKKGELVSIIGPSGAGKSTFMRSLNRLNTPTAGSIVFEGQDVMRARGKELREIRRRIGMVFQHFNLIKRSQTYHNVLHGRLGYMPTLKGSFGRFSKEDTEKAFEVLRRVGLEEHMFKRADELSGGQQQRVGIARAIIQEPSLLLADEPIASLDPSSSENVMNYLKQVCEEDGLTSIVNLHQVDFAKKFAHRIIGIKAGEVVFDGAPRELTDGIIDYLYYKK</sequence>
<keyword evidence="5" id="KW-0918">Phosphonate transport</keyword>
<keyword evidence="4 9" id="KW-0067">ATP-binding</keyword>
<dbReference type="NCBIfam" id="TIGR02315">
    <property type="entry name" value="ABC_phnC"/>
    <property type="match status" value="1"/>
</dbReference>
<keyword evidence="1" id="KW-0813">Transport</keyword>
<dbReference type="InterPro" id="IPR027417">
    <property type="entry name" value="P-loop_NTPase"/>
</dbReference>
<keyword evidence="2" id="KW-1003">Cell membrane</keyword>
<evidence type="ECO:0000259" key="8">
    <source>
        <dbReference type="PROSITE" id="PS50893"/>
    </source>
</evidence>
<gene>
    <name evidence="9" type="primary">phnC</name>
    <name evidence="9" type="ORF">FLK61_38365</name>
</gene>
<dbReference type="GO" id="GO:0016887">
    <property type="term" value="F:ATP hydrolysis activity"/>
    <property type="evidence" value="ECO:0007669"/>
    <property type="project" value="InterPro"/>
</dbReference>
<keyword evidence="7" id="KW-0472">Membrane</keyword>
<dbReference type="AlphaFoldDB" id="A0A859FKL0"/>
<accession>A0A859FKL0</accession>
<organism evidence="9 10">
    <name type="scientific">Paenalkalicoccus suaedae</name>
    <dbReference type="NCBI Taxonomy" id="2592382"/>
    <lineage>
        <taxon>Bacteria</taxon>
        <taxon>Bacillati</taxon>
        <taxon>Bacillota</taxon>
        <taxon>Bacilli</taxon>
        <taxon>Bacillales</taxon>
        <taxon>Bacillaceae</taxon>
        <taxon>Paenalkalicoccus</taxon>
    </lineage>
</organism>
<evidence type="ECO:0000256" key="7">
    <source>
        <dbReference type="ARBA" id="ARBA00023136"/>
    </source>
</evidence>
<dbReference type="CDD" id="cd03256">
    <property type="entry name" value="ABC_PhnC_transporter"/>
    <property type="match status" value="1"/>
</dbReference>
<proteinExistence type="predicted"/>
<dbReference type="EMBL" id="CP041372">
    <property type="protein sequence ID" value="QKS73323.1"/>
    <property type="molecule type" value="Genomic_DNA"/>
</dbReference>
<dbReference type="Gene3D" id="3.40.50.300">
    <property type="entry name" value="P-loop containing nucleotide triphosphate hydrolases"/>
    <property type="match status" value="1"/>
</dbReference>
<dbReference type="SUPFAM" id="SSF52540">
    <property type="entry name" value="P-loop containing nucleoside triphosphate hydrolases"/>
    <property type="match status" value="1"/>
</dbReference>
<evidence type="ECO:0000256" key="2">
    <source>
        <dbReference type="ARBA" id="ARBA00022475"/>
    </source>
</evidence>
<keyword evidence="3" id="KW-0547">Nucleotide-binding</keyword>
<dbReference type="PROSITE" id="PS00211">
    <property type="entry name" value="ABC_TRANSPORTER_1"/>
    <property type="match status" value="1"/>
</dbReference>
<dbReference type="PROSITE" id="PS50893">
    <property type="entry name" value="ABC_TRANSPORTER_2"/>
    <property type="match status" value="1"/>
</dbReference>
<dbReference type="GO" id="GO:0016020">
    <property type="term" value="C:membrane"/>
    <property type="evidence" value="ECO:0007669"/>
    <property type="project" value="InterPro"/>
</dbReference>
<evidence type="ECO:0000256" key="1">
    <source>
        <dbReference type="ARBA" id="ARBA00022448"/>
    </source>
</evidence>
<dbReference type="PANTHER" id="PTHR43166:SF6">
    <property type="entry name" value="PHOSPHONATES IMPORT ATP-BINDING PROTEIN PHNC"/>
    <property type="match status" value="1"/>
</dbReference>
<dbReference type="KEGG" id="psua:FLK61_38365"/>
<feature type="domain" description="ABC transporter" evidence="8">
    <location>
        <begin position="16"/>
        <end position="259"/>
    </location>
</feature>
<keyword evidence="10" id="KW-1185">Reference proteome</keyword>
<evidence type="ECO:0000256" key="4">
    <source>
        <dbReference type="ARBA" id="ARBA00022840"/>
    </source>
</evidence>